<comment type="caution">
    <text evidence="3">The sequence shown here is derived from an EMBL/GenBank/DDBJ whole genome shotgun (WGS) entry which is preliminary data.</text>
</comment>
<dbReference type="PROSITE" id="PS51257">
    <property type="entry name" value="PROKAR_LIPOPROTEIN"/>
    <property type="match status" value="1"/>
</dbReference>
<feature type="compositionally biased region" description="Basic and acidic residues" evidence="1">
    <location>
        <begin position="33"/>
        <end position="44"/>
    </location>
</feature>
<keyword evidence="2" id="KW-0732">Signal</keyword>
<name>A0A921G2T5_SPOPS</name>
<reference evidence="3" key="2">
    <citation type="submission" date="2021-09" db="EMBL/GenBank/DDBJ databases">
        <authorList>
            <person name="Gilroy R."/>
        </authorList>
    </citation>
    <scope>NUCLEOTIDE SEQUENCE</scope>
    <source>
        <strain evidence="3">CHK171-7178</strain>
    </source>
</reference>
<accession>A0A921G2T5</accession>
<evidence type="ECO:0008006" key="5">
    <source>
        <dbReference type="Google" id="ProtNLM"/>
    </source>
</evidence>
<evidence type="ECO:0000313" key="4">
    <source>
        <dbReference type="Proteomes" id="UP000698173"/>
    </source>
</evidence>
<evidence type="ECO:0000313" key="3">
    <source>
        <dbReference type="EMBL" id="HJF33437.1"/>
    </source>
</evidence>
<dbReference type="Proteomes" id="UP000698173">
    <property type="component" value="Unassembled WGS sequence"/>
</dbReference>
<proteinExistence type="predicted"/>
<feature type="signal peptide" evidence="2">
    <location>
        <begin position="1"/>
        <end position="24"/>
    </location>
</feature>
<dbReference type="EMBL" id="DYWT01000259">
    <property type="protein sequence ID" value="HJF33437.1"/>
    <property type="molecule type" value="Genomic_DNA"/>
</dbReference>
<feature type="region of interest" description="Disordered" evidence="1">
    <location>
        <begin position="30"/>
        <end position="53"/>
    </location>
</feature>
<feature type="chain" id="PRO_5036689133" description="Lipoprotein" evidence="2">
    <location>
        <begin position="25"/>
        <end position="258"/>
    </location>
</feature>
<evidence type="ECO:0000256" key="1">
    <source>
        <dbReference type="SAM" id="MobiDB-lite"/>
    </source>
</evidence>
<organism evidence="3 4">
    <name type="scientific">Sporosarcina psychrophila</name>
    <name type="common">Bacillus psychrophilus</name>
    <dbReference type="NCBI Taxonomy" id="1476"/>
    <lineage>
        <taxon>Bacteria</taxon>
        <taxon>Bacillati</taxon>
        <taxon>Bacillota</taxon>
        <taxon>Bacilli</taxon>
        <taxon>Bacillales</taxon>
        <taxon>Caryophanaceae</taxon>
        <taxon>Sporosarcina</taxon>
    </lineage>
</organism>
<reference evidence="3" key="1">
    <citation type="journal article" date="2021" name="PeerJ">
        <title>Extensive microbial diversity within the chicken gut microbiome revealed by metagenomics and culture.</title>
        <authorList>
            <person name="Gilroy R."/>
            <person name="Ravi A."/>
            <person name="Getino M."/>
            <person name="Pursley I."/>
            <person name="Horton D.L."/>
            <person name="Alikhan N.F."/>
            <person name="Baker D."/>
            <person name="Gharbi K."/>
            <person name="Hall N."/>
            <person name="Watson M."/>
            <person name="Adriaenssens E.M."/>
            <person name="Foster-Nyarko E."/>
            <person name="Jarju S."/>
            <person name="Secka A."/>
            <person name="Antonio M."/>
            <person name="Oren A."/>
            <person name="Chaudhuri R.R."/>
            <person name="La Ragione R."/>
            <person name="Hildebrand F."/>
            <person name="Pallen M.J."/>
        </authorList>
    </citation>
    <scope>NUCLEOTIDE SEQUENCE</scope>
    <source>
        <strain evidence="3">CHK171-7178</strain>
    </source>
</reference>
<dbReference type="AlphaFoldDB" id="A0A921G2T5"/>
<evidence type="ECO:0000256" key="2">
    <source>
        <dbReference type="SAM" id="SignalP"/>
    </source>
</evidence>
<protein>
    <recommendedName>
        <fullName evidence="5">Lipoprotein</fullName>
    </recommendedName>
</protein>
<sequence length="258" mass="28363">MKWKRVSVIVISALFILGGCSSSADQVVETPDIPEKDTPEKQIESPETNPEQTHEEILAQVTSAIKTDVNLMLPEDVLVGEGYLTATTASSKNNYEVNFYVTNVPIPVNDSTLHDAHPYMIVNGTRYDSATSAKAKINYQPINEAAQKVDLGNDITGYQDAGAGSIFLTWHEGRWSFSMRNLNSEVGSAKMIDLAKEIVAKLENQLLPAPQKIGAGMFDMNSEGAAANSFIWQEEEVVYEVYTVDPLLLVDTVTDQMK</sequence>
<gene>
    <name evidence="3" type="ORF">K8V56_16875</name>
</gene>